<evidence type="ECO:0000256" key="1">
    <source>
        <dbReference type="SAM" id="MobiDB-lite"/>
    </source>
</evidence>
<reference evidence="3" key="1">
    <citation type="journal article" date="2019" name="Int. J. Syst. Evol. Microbiol.">
        <title>The Global Catalogue of Microorganisms (GCM) 10K type strain sequencing project: providing services to taxonomists for standard genome sequencing and annotation.</title>
        <authorList>
            <consortium name="The Broad Institute Genomics Platform"/>
            <consortium name="The Broad Institute Genome Sequencing Center for Infectious Disease"/>
            <person name="Wu L."/>
            <person name="Ma J."/>
        </authorList>
    </citation>
    <scope>NUCLEOTIDE SEQUENCE [LARGE SCALE GENOMIC DNA]</scope>
    <source>
        <strain evidence="3">XZYJ18</strain>
    </source>
</reference>
<sequence>RARPRRRALGTAAAALGAAAAITAAVVVVDYAASPGESRADTVTAQSAPAPASVPAAAPAAAPLPPAVDGVFAGRSSNNEITVAVATRNGQVAAYLCDGESVEAWLDGEIQDREVRLTNPKGAVLTATVTDDAAFGTMTVRGRTLPFSAQLAPAPAGLYEARSEGTRTGWIVLADGSQVGLSQTDGVSTPAPALDPASATAQGPNGPIRAVAVTGAE</sequence>
<dbReference type="EMBL" id="JBHSKG010000012">
    <property type="protein sequence ID" value="MFC5140683.1"/>
    <property type="molecule type" value="Genomic_DNA"/>
</dbReference>
<dbReference type="Proteomes" id="UP001596175">
    <property type="component" value="Unassembled WGS sequence"/>
</dbReference>
<accession>A0ABV9ZKH8</accession>
<feature type="region of interest" description="Disordered" evidence="1">
    <location>
        <begin position="181"/>
        <end position="207"/>
    </location>
</feature>
<feature type="non-terminal residue" evidence="2">
    <location>
        <position position="1"/>
    </location>
</feature>
<evidence type="ECO:0000313" key="2">
    <source>
        <dbReference type="EMBL" id="MFC5140683.1"/>
    </source>
</evidence>
<protein>
    <recommendedName>
        <fullName evidence="4">Serine/threonine protein kinase</fullName>
    </recommendedName>
</protein>
<gene>
    <name evidence="2" type="ORF">ACFPK1_20775</name>
</gene>
<organism evidence="2 3">
    <name type="scientific">Actinomycetospora rhizophila</name>
    <dbReference type="NCBI Taxonomy" id="1416876"/>
    <lineage>
        <taxon>Bacteria</taxon>
        <taxon>Bacillati</taxon>
        <taxon>Actinomycetota</taxon>
        <taxon>Actinomycetes</taxon>
        <taxon>Pseudonocardiales</taxon>
        <taxon>Pseudonocardiaceae</taxon>
        <taxon>Actinomycetospora</taxon>
    </lineage>
</organism>
<proteinExistence type="predicted"/>
<name>A0ABV9ZKH8_9PSEU</name>
<comment type="caution">
    <text evidence="2">The sequence shown here is derived from an EMBL/GenBank/DDBJ whole genome shotgun (WGS) entry which is preliminary data.</text>
</comment>
<dbReference type="RefSeq" id="WP_378022851.1">
    <property type="nucleotide sequence ID" value="NZ_JBHSKG010000012.1"/>
</dbReference>
<keyword evidence="3" id="KW-1185">Reference proteome</keyword>
<evidence type="ECO:0000313" key="3">
    <source>
        <dbReference type="Proteomes" id="UP001596175"/>
    </source>
</evidence>
<evidence type="ECO:0008006" key="4">
    <source>
        <dbReference type="Google" id="ProtNLM"/>
    </source>
</evidence>